<gene>
    <name evidence="1" type="ORF">SXIM_18790</name>
</gene>
<evidence type="ECO:0000313" key="2">
    <source>
        <dbReference type="Proteomes" id="UP000034034"/>
    </source>
</evidence>
<evidence type="ECO:0000313" key="1">
    <source>
        <dbReference type="EMBL" id="AKG43263.1"/>
    </source>
</evidence>
<keyword evidence="2" id="KW-1185">Reference proteome</keyword>
<dbReference type="AlphaFoldDB" id="A0A0F7FU54"/>
<accession>A0A0F7FU54</accession>
<organism evidence="1 2">
    <name type="scientific">Streptomyces xiamenensis</name>
    <dbReference type="NCBI Taxonomy" id="408015"/>
    <lineage>
        <taxon>Bacteria</taxon>
        <taxon>Bacillati</taxon>
        <taxon>Actinomycetota</taxon>
        <taxon>Actinomycetes</taxon>
        <taxon>Kitasatosporales</taxon>
        <taxon>Streptomycetaceae</taxon>
        <taxon>Streptomyces</taxon>
    </lineage>
</organism>
<sequence length="107" mass="11461">MSGENLGIPFEALESFGGEVDSIKSRMNGLGRTFDGYEDDLGDSGVVEALDSFVDNWRDGRGEIDEQLTSIKEITQNIITFFSDVDGEYAAELSEDGSGGGGQQQAV</sequence>
<protein>
    <submittedName>
        <fullName evidence="1">Uncharacterized protein</fullName>
    </submittedName>
</protein>
<dbReference type="KEGG" id="sxi:SXIM_18790"/>
<dbReference type="STRING" id="408015.SXIM_18790"/>
<name>A0A0F7FU54_9ACTN</name>
<reference evidence="1" key="1">
    <citation type="submission" date="2019-08" db="EMBL/GenBank/DDBJ databases">
        <title>Complete genome sequence of a mangrove-derived Streptomyces xiamenensis.</title>
        <authorList>
            <person name="Xu J."/>
        </authorList>
    </citation>
    <scope>NUCLEOTIDE SEQUENCE</scope>
    <source>
        <strain evidence="1">318</strain>
    </source>
</reference>
<dbReference type="RefSeq" id="WP_030735753.1">
    <property type="nucleotide sequence ID" value="NZ_CP009922.3"/>
</dbReference>
<dbReference type="EMBL" id="CP009922">
    <property type="protein sequence ID" value="AKG43263.1"/>
    <property type="molecule type" value="Genomic_DNA"/>
</dbReference>
<dbReference type="Proteomes" id="UP000034034">
    <property type="component" value="Chromosome"/>
</dbReference>
<proteinExistence type="predicted"/>
<dbReference type="PATRIC" id="fig|408015.6.peg.1911"/>
<dbReference type="HOGENOM" id="CLU_172312_0_0_11"/>